<dbReference type="EMBL" id="PGOL01000363">
    <property type="protein sequence ID" value="PKI71610.1"/>
    <property type="molecule type" value="Genomic_DNA"/>
</dbReference>
<reference evidence="4 6" key="3">
    <citation type="submission" date="2017-11" db="EMBL/GenBank/DDBJ databases">
        <title>De-novo sequencing of pomegranate (Punica granatum L.) genome.</title>
        <authorList>
            <person name="Akparov Z."/>
            <person name="Amiraslanov A."/>
            <person name="Hajiyeva S."/>
            <person name="Abbasov M."/>
            <person name="Kaur K."/>
            <person name="Hamwieh A."/>
            <person name="Solovyev V."/>
            <person name="Salamov A."/>
            <person name="Braich B."/>
            <person name="Kosarev P."/>
            <person name="Mahmoud A."/>
            <person name="Hajiyev E."/>
            <person name="Babayeva S."/>
            <person name="Izzatullayeva V."/>
            <person name="Mammadov A."/>
            <person name="Mammadov A."/>
            <person name="Sharifova S."/>
            <person name="Ojaghi J."/>
            <person name="Eynullazada K."/>
            <person name="Bayramov B."/>
            <person name="Abdulazimova A."/>
            <person name="Shahmuradov I."/>
        </authorList>
    </citation>
    <scope>NUCLEOTIDE SEQUENCE [LARGE SCALE GENOMIC DNA]</scope>
    <source>
        <strain evidence="4">AG2017</strain>
        <strain evidence="6">cv. AG2017</strain>
        <tissue evidence="4">Leaf</tissue>
    </source>
</reference>
<dbReference type="PANTHER" id="PTHR33700">
    <property type="entry name" value="MYB-LIKE PROTEIN X"/>
    <property type="match status" value="1"/>
</dbReference>
<keyword evidence="2" id="KW-0472">Membrane</keyword>
<sequence>MLKRSTSRNQRPRGVRMKHVLQIVVLVGICFWLIYQVKYSHDKRRELSGKDAKLSRKEEDGSDVVKLGRKDLNRVADVGGQNEKHVEEEEEEEDKHEDGEEDREEEMSKKEDDQSEETEKHDEEEGQEEEEGGKEREVEDEEETKDDEPENQDKPRDEVDRDEDFIDEEKEREEESSEDKETTEDKEASEDKETAEGNEEEEEEKQGLVEDENQSLAGDEAHDEVDRSIHEAREEHYKRDDASSAVAHDNNQLISSEMEKFDLDFANESKSITNTSNQYTNGGENVSMSDGKKIEMAEKGSDLKETEAQSKDNENETDAVKVLEDSPPQNSTVYTDNSLANITATEMNTEDLSTSPPNGTETIINPPQVQNSTVDVGHKNSNATSNGKGIDSVLATPSAGTVESTNSTGTDPRAAVSDQKLSSEAKGEGGDNLRLPSNMKDSNDNNIQHLHSEPNESGEAKTG</sequence>
<evidence type="ECO:0000313" key="6">
    <source>
        <dbReference type="Proteomes" id="UP000233551"/>
    </source>
</evidence>
<dbReference type="EMBL" id="MTKT01005739">
    <property type="protein sequence ID" value="OWM64769.1"/>
    <property type="molecule type" value="Genomic_DNA"/>
</dbReference>
<keyword evidence="2" id="KW-0812">Transmembrane</keyword>
<feature type="compositionally biased region" description="Basic and acidic residues" evidence="1">
    <location>
        <begin position="179"/>
        <end position="195"/>
    </location>
</feature>
<comment type="caution">
    <text evidence="3">The sequence shown here is derived from an EMBL/GenBank/DDBJ whole genome shotgun (WGS) entry which is preliminary data.</text>
</comment>
<feature type="compositionally biased region" description="Basic and acidic residues" evidence="1">
    <location>
        <begin position="46"/>
        <end position="59"/>
    </location>
</feature>
<evidence type="ECO:0000313" key="5">
    <source>
        <dbReference type="Proteomes" id="UP000197138"/>
    </source>
</evidence>
<feature type="transmembrane region" description="Helical" evidence="2">
    <location>
        <begin position="20"/>
        <end position="37"/>
    </location>
</feature>
<keyword evidence="2" id="KW-1133">Transmembrane helix</keyword>
<dbReference type="AlphaFoldDB" id="A0A218VWX2"/>
<proteinExistence type="predicted"/>
<evidence type="ECO:0000313" key="4">
    <source>
        <dbReference type="EMBL" id="PKI71610.1"/>
    </source>
</evidence>
<accession>A0A218VWX2</accession>
<reference evidence="5" key="1">
    <citation type="journal article" date="2017" name="Plant J.">
        <title>The pomegranate (Punica granatum L.) genome and the genomics of punicalagin biosynthesis.</title>
        <authorList>
            <person name="Qin G."/>
            <person name="Xu C."/>
            <person name="Ming R."/>
            <person name="Tang H."/>
            <person name="Guyot R."/>
            <person name="Kramer E.M."/>
            <person name="Hu Y."/>
            <person name="Yi X."/>
            <person name="Qi Y."/>
            <person name="Xu X."/>
            <person name="Gao Z."/>
            <person name="Pan H."/>
            <person name="Jian J."/>
            <person name="Tian Y."/>
            <person name="Yue Z."/>
            <person name="Xu Y."/>
        </authorList>
    </citation>
    <scope>NUCLEOTIDE SEQUENCE [LARGE SCALE GENOMIC DNA]</scope>
    <source>
        <strain evidence="5">cv. Dabenzi</strain>
    </source>
</reference>
<dbReference type="STRING" id="22663.A0A218VWX2"/>
<reference evidence="3" key="2">
    <citation type="submission" date="2017-06" db="EMBL/GenBank/DDBJ databases">
        <title>The pomegranate genome and the genomics of punicalagin biosynthesis.</title>
        <authorList>
            <person name="Xu C."/>
        </authorList>
    </citation>
    <scope>NUCLEOTIDE SEQUENCE [LARGE SCALE GENOMIC DNA]</scope>
    <source>
        <tissue evidence="3">Fresh leaf</tissue>
    </source>
</reference>
<dbReference type="GeneID" id="116204735"/>
<keyword evidence="6" id="KW-1185">Reference proteome</keyword>
<feature type="compositionally biased region" description="Polar residues" evidence="1">
    <location>
        <begin position="272"/>
        <end position="288"/>
    </location>
</feature>
<evidence type="ECO:0000256" key="2">
    <source>
        <dbReference type="SAM" id="Phobius"/>
    </source>
</evidence>
<feature type="compositionally biased region" description="Basic and acidic residues" evidence="1">
    <location>
        <begin position="290"/>
        <end position="324"/>
    </location>
</feature>
<feature type="compositionally biased region" description="Basic and acidic residues" evidence="1">
    <location>
        <begin position="421"/>
        <end position="431"/>
    </location>
</feature>
<organism evidence="3 5">
    <name type="scientific">Punica granatum</name>
    <name type="common">Pomegranate</name>
    <dbReference type="NCBI Taxonomy" id="22663"/>
    <lineage>
        <taxon>Eukaryota</taxon>
        <taxon>Viridiplantae</taxon>
        <taxon>Streptophyta</taxon>
        <taxon>Embryophyta</taxon>
        <taxon>Tracheophyta</taxon>
        <taxon>Spermatophyta</taxon>
        <taxon>Magnoliopsida</taxon>
        <taxon>eudicotyledons</taxon>
        <taxon>Gunneridae</taxon>
        <taxon>Pentapetalae</taxon>
        <taxon>rosids</taxon>
        <taxon>malvids</taxon>
        <taxon>Myrtales</taxon>
        <taxon>Lythraceae</taxon>
        <taxon>Punica</taxon>
    </lineage>
</organism>
<name>A0A218VWX2_PUNGR</name>
<dbReference type="PANTHER" id="PTHR33700:SF4">
    <property type="entry name" value="MYB-LIKE PROTEIN X"/>
    <property type="match status" value="1"/>
</dbReference>
<evidence type="ECO:0000313" key="3">
    <source>
        <dbReference type="EMBL" id="OWM64769.1"/>
    </source>
</evidence>
<feature type="compositionally biased region" description="Polar residues" evidence="1">
    <location>
        <begin position="327"/>
        <end position="387"/>
    </location>
</feature>
<dbReference type="Proteomes" id="UP000233551">
    <property type="component" value="Unassembled WGS sequence"/>
</dbReference>
<evidence type="ECO:0000256" key="1">
    <source>
        <dbReference type="SAM" id="MobiDB-lite"/>
    </source>
</evidence>
<feature type="compositionally biased region" description="Basic and acidic residues" evidence="1">
    <location>
        <begin position="224"/>
        <end position="242"/>
    </location>
</feature>
<feature type="compositionally biased region" description="Acidic residues" evidence="1">
    <location>
        <begin position="124"/>
        <end position="150"/>
    </location>
</feature>
<gene>
    <name evidence="3" type="ORF">CDL15_Pgr028486</name>
    <name evidence="4" type="ORF">CRG98_007933</name>
</gene>
<protein>
    <submittedName>
        <fullName evidence="3">Uncharacterized protein</fullName>
    </submittedName>
</protein>
<dbReference type="OrthoDB" id="1928179at2759"/>
<feature type="compositionally biased region" description="Acidic residues" evidence="1">
    <location>
        <begin position="160"/>
        <end position="178"/>
    </location>
</feature>
<feature type="region of interest" description="Disordered" evidence="1">
    <location>
        <begin position="46"/>
        <end position="253"/>
    </location>
</feature>
<feature type="compositionally biased region" description="Basic and acidic residues" evidence="1">
    <location>
        <begin position="106"/>
        <end position="123"/>
    </location>
</feature>
<feature type="compositionally biased region" description="Polar residues" evidence="1">
    <location>
        <begin position="398"/>
        <end position="410"/>
    </location>
</feature>
<feature type="compositionally biased region" description="Acidic residues" evidence="1">
    <location>
        <begin position="196"/>
        <end position="213"/>
    </location>
</feature>
<dbReference type="Proteomes" id="UP000197138">
    <property type="component" value="Unassembled WGS sequence"/>
</dbReference>
<feature type="compositionally biased region" description="Acidic residues" evidence="1">
    <location>
        <begin position="88"/>
        <end position="105"/>
    </location>
</feature>
<feature type="region of interest" description="Disordered" evidence="1">
    <location>
        <begin position="272"/>
        <end position="463"/>
    </location>
</feature>
<feature type="compositionally biased region" description="Basic and acidic residues" evidence="1">
    <location>
        <begin position="450"/>
        <end position="463"/>
    </location>
</feature>